<keyword evidence="3 6" id="KW-0812">Transmembrane</keyword>
<dbReference type="VEuPathDB" id="VectorBase:ASIC017199"/>
<feature type="transmembrane region" description="Helical" evidence="6">
    <location>
        <begin position="136"/>
        <end position="156"/>
    </location>
</feature>
<dbReference type="EMBL" id="KE525343">
    <property type="protein sequence ID" value="KFB49198.1"/>
    <property type="molecule type" value="Genomic_DNA"/>
</dbReference>
<sequence length="897" mass="105029">MNVIDNVRPLLRGIKILGLLSIREQCRPTVQGEPFQVGHHFAVIKFLLFGATFPFVCYAIVFGLIDMNIMDTPNDSMWLMVSFVHSVTLCFVIGMLFWQTFWQRHRLAKLMNIVHQNEVALQRATRGASDYRKVKLLATVILWSGLIFHAISHLYYLGQIYMMKTFFKRYAVCCLFLYEDLAMEYLLGLCSCLLLIVQIQMDRLARLAKELDDLNEEHPGHLLPFYVSVYERIVSTVENCFSPYFGPLILVFCPYVCFEGAISMLRAYGIFSFEAQSMENKIMNNLWPLVDIKKLWIVFSLSARFNATQLDGYENPERLMELYVRLYHRIVSALGDYFSPYFGPVIFPYCTYVCFESAAAIMQLTETLVPFYHRKRFTILLNTLFSHDELILEWLTEARANKNALKPTHCGNLWFLTALVIAYCFYDLVFVTSMEMLLLEILMTVRFVGMFVMIELYRACVQTINVRMKQLTLLLIPAGEGSNDQPTERVLQIFLEKYQLYYEQIENVNRCFSVPLVYILLIILLDRVEAAYDLYVNLTDFARIPSWDFFGMVVRQTWELVYVILAMQIAITAESTALQRYFGDMCRFNKQRQFVLRILSAIYYLPCSYNPRVNRFVENRSNVLSFCFGLLVSFGYIYHDCFVQQRFMGELSPFSLTITILELGLLLTIPLFTVLNNLVHRRRFTTLLNVLFAEDPLLDQCGVPAAVEQFRAANDVYRKVFGVLMLLLTIVKLNVYENFEGKMFVLTITARFLCVTMFLYLFHLCVTMVRLRMAQLRTFLNQHQRELDFGNHLEQFMRRFQHYAAQIEQINRCFSHPMLLMYLQAMLEMAFCTFECFSILNNRGKLDYENYYNLIDWVSTQVWQALYGYILLLTAPCCASVWEESLYKLKNNPSHLK</sequence>
<reference evidence="7 9" key="1">
    <citation type="journal article" date="2014" name="BMC Genomics">
        <title>Genome sequence of Anopheles sinensis provides insight into genetics basis of mosquito competence for malaria parasites.</title>
        <authorList>
            <person name="Zhou D."/>
            <person name="Zhang D."/>
            <person name="Ding G."/>
            <person name="Shi L."/>
            <person name="Hou Q."/>
            <person name="Ye Y."/>
            <person name="Xu Y."/>
            <person name="Zhou H."/>
            <person name="Xiong C."/>
            <person name="Li S."/>
            <person name="Yu J."/>
            <person name="Hong S."/>
            <person name="Yu X."/>
            <person name="Zou P."/>
            <person name="Chen C."/>
            <person name="Chang X."/>
            <person name="Wang W."/>
            <person name="Lv Y."/>
            <person name="Sun Y."/>
            <person name="Ma L."/>
            <person name="Shen B."/>
            <person name="Zhu C."/>
        </authorList>
    </citation>
    <scope>NUCLEOTIDE SEQUENCE [LARGE SCALE GENOMIC DNA]</scope>
</reference>
<dbReference type="VEuPathDB" id="VectorBase:ASIS020075"/>
<evidence type="ECO:0000256" key="1">
    <source>
        <dbReference type="ARBA" id="ARBA00004651"/>
    </source>
</evidence>
<feature type="transmembrane region" description="Helical" evidence="6">
    <location>
        <begin position="507"/>
        <end position="525"/>
    </location>
</feature>
<feature type="transmembrane region" description="Helical" evidence="6">
    <location>
        <begin position="720"/>
        <end position="736"/>
    </location>
</feature>
<keyword evidence="9" id="KW-1185">Reference proteome</keyword>
<dbReference type="Pfam" id="PF08395">
    <property type="entry name" value="7tm_7"/>
    <property type="match status" value="3"/>
</dbReference>
<feature type="transmembrane region" description="Helical" evidence="6">
    <location>
        <begin position="622"/>
        <end position="639"/>
    </location>
</feature>
<dbReference type="Proteomes" id="UP000030765">
    <property type="component" value="Unassembled WGS sequence"/>
</dbReference>
<evidence type="ECO:0000256" key="6">
    <source>
        <dbReference type="SAM" id="Phobius"/>
    </source>
</evidence>
<feature type="transmembrane region" description="Helical" evidence="6">
    <location>
        <begin position="819"/>
        <end position="841"/>
    </location>
</feature>
<dbReference type="GO" id="GO:0050909">
    <property type="term" value="P:sensory perception of taste"/>
    <property type="evidence" value="ECO:0007669"/>
    <property type="project" value="InterPro"/>
</dbReference>
<proteinExistence type="predicted"/>
<keyword evidence="5 6" id="KW-0472">Membrane</keyword>
<reference evidence="8" key="2">
    <citation type="submission" date="2020-05" db="UniProtKB">
        <authorList>
            <consortium name="EnsemblMetazoa"/>
        </authorList>
    </citation>
    <scope>IDENTIFICATION</scope>
</reference>
<dbReference type="EnsemblMetazoa" id="ASIC017199-RA">
    <property type="protein sequence ID" value="ASIC017199-PA"/>
    <property type="gene ID" value="ASIC017199"/>
</dbReference>
<keyword evidence="4 6" id="KW-1133">Transmembrane helix</keyword>
<feature type="transmembrane region" description="Helical" evidence="6">
    <location>
        <begin position="748"/>
        <end position="769"/>
    </location>
</feature>
<accession>A0A084WG54</accession>
<feature type="transmembrane region" description="Helical" evidence="6">
    <location>
        <begin position="651"/>
        <end position="675"/>
    </location>
</feature>
<feature type="transmembrane region" description="Helical" evidence="6">
    <location>
        <begin position="412"/>
        <end position="431"/>
    </location>
</feature>
<feature type="transmembrane region" description="Helical" evidence="6">
    <location>
        <begin position="560"/>
        <end position="582"/>
    </location>
</feature>
<evidence type="ECO:0000256" key="5">
    <source>
        <dbReference type="ARBA" id="ARBA00023136"/>
    </source>
</evidence>
<feature type="transmembrane region" description="Helical" evidence="6">
    <location>
        <begin position="176"/>
        <end position="197"/>
    </location>
</feature>
<evidence type="ECO:0000256" key="2">
    <source>
        <dbReference type="ARBA" id="ARBA00022475"/>
    </source>
</evidence>
<feature type="transmembrane region" description="Helical" evidence="6">
    <location>
        <begin position="46"/>
        <end position="65"/>
    </location>
</feature>
<dbReference type="AlphaFoldDB" id="A0A084WG54"/>
<evidence type="ECO:0000313" key="9">
    <source>
        <dbReference type="Proteomes" id="UP000030765"/>
    </source>
</evidence>
<dbReference type="GO" id="GO:0005886">
    <property type="term" value="C:plasma membrane"/>
    <property type="evidence" value="ECO:0007669"/>
    <property type="project" value="UniProtKB-SubCell"/>
</dbReference>
<dbReference type="EMBL" id="ATLV01023443">
    <property type="status" value="NOT_ANNOTATED_CDS"/>
    <property type="molecule type" value="Genomic_DNA"/>
</dbReference>
<feature type="transmembrane region" description="Helical" evidence="6">
    <location>
        <begin position="861"/>
        <end position="882"/>
    </location>
</feature>
<keyword evidence="2" id="KW-1003">Cell membrane</keyword>
<organism evidence="7">
    <name type="scientific">Anopheles sinensis</name>
    <name type="common">Mosquito</name>
    <dbReference type="NCBI Taxonomy" id="74873"/>
    <lineage>
        <taxon>Eukaryota</taxon>
        <taxon>Metazoa</taxon>
        <taxon>Ecdysozoa</taxon>
        <taxon>Arthropoda</taxon>
        <taxon>Hexapoda</taxon>
        <taxon>Insecta</taxon>
        <taxon>Pterygota</taxon>
        <taxon>Neoptera</taxon>
        <taxon>Endopterygota</taxon>
        <taxon>Diptera</taxon>
        <taxon>Nematocera</taxon>
        <taxon>Culicoidea</taxon>
        <taxon>Culicidae</taxon>
        <taxon>Anophelinae</taxon>
        <taxon>Anopheles</taxon>
    </lineage>
</organism>
<comment type="subcellular location">
    <subcellularLocation>
        <location evidence="1">Cell membrane</location>
        <topology evidence="1">Multi-pass membrane protein</topology>
    </subcellularLocation>
</comment>
<evidence type="ECO:0000313" key="7">
    <source>
        <dbReference type="EMBL" id="KFB49198.1"/>
    </source>
</evidence>
<feature type="transmembrane region" description="Helical" evidence="6">
    <location>
        <begin position="437"/>
        <end position="457"/>
    </location>
</feature>
<evidence type="ECO:0000256" key="4">
    <source>
        <dbReference type="ARBA" id="ARBA00022989"/>
    </source>
</evidence>
<feature type="transmembrane region" description="Helical" evidence="6">
    <location>
        <begin position="77"/>
        <end position="98"/>
    </location>
</feature>
<name>A0A084WG54_ANOSI</name>
<evidence type="ECO:0000256" key="3">
    <source>
        <dbReference type="ARBA" id="ARBA00022692"/>
    </source>
</evidence>
<evidence type="ECO:0000313" key="8">
    <source>
        <dbReference type="EnsemblMetazoa" id="ASIC017199-PA"/>
    </source>
</evidence>
<protein>
    <submittedName>
        <fullName evidence="7">AGAP009805-PL-like protein</fullName>
    </submittedName>
</protein>
<dbReference type="InterPro" id="IPR013604">
    <property type="entry name" value="7TM_chemorcpt"/>
</dbReference>
<gene>
    <name evidence="7" type="ORF">ZHAS_00017199</name>
</gene>